<reference evidence="9" key="2">
    <citation type="submission" date="2024-05" db="EMBL/GenBank/DDBJ databases">
        <title>Identification and characterization of horizontal gene transfer across gut microbiota members of farm animals based on homology search.</title>
        <authorList>
            <person name="Schwarzerova J."/>
            <person name="Nykrynova M."/>
            <person name="Jureckova K."/>
            <person name="Cejkova D."/>
            <person name="Rychlik I."/>
        </authorList>
    </citation>
    <scope>NUCLEOTIDE SEQUENCE</scope>
    <source>
        <strain evidence="9">84_SSukc20</strain>
    </source>
</reference>
<dbReference type="Proteomes" id="UP001167871">
    <property type="component" value="Unassembled WGS sequence"/>
</dbReference>
<dbReference type="Gene3D" id="1.25.40.390">
    <property type="match status" value="1"/>
</dbReference>
<comment type="similarity">
    <text evidence="2">Belongs to the SusD family.</text>
</comment>
<dbReference type="InterPro" id="IPR011990">
    <property type="entry name" value="TPR-like_helical_dom_sf"/>
</dbReference>
<reference evidence="9" key="1">
    <citation type="submission" date="2023-06" db="EMBL/GenBank/DDBJ databases">
        <authorList>
            <person name="Zeman M."/>
            <person name="Kubasova T."/>
            <person name="Jahodarova E."/>
            <person name="Nykrynova M."/>
            <person name="Rychlik I."/>
        </authorList>
    </citation>
    <scope>NUCLEOTIDE SEQUENCE</scope>
    <source>
        <strain evidence="9">84_SSukc20</strain>
    </source>
</reference>
<evidence type="ECO:0000259" key="8">
    <source>
        <dbReference type="Pfam" id="PF14322"/>
    </source>
</evidence>
<dbReference type="PROSITE" id="PS51257">
    <property type="entry name" value="PROKAR_LIPOPROTEIN"/>
    <property type="match status" value="1"/>
</dbReference>
<sequence length="652" mass="73379">MKNIYKTWALAGLAFATTLTSCSDFLDQTSPSEMFPETVYNAEGYTQQALNKVYAGLVLDHTYGCRIPLNFSTNSDIELVDALTQETTTADSERGLCSYNAPNWNRLANNWSEMFEIIENANLVIEGIRGSEIRENENMRYYLGEALTLRAMVYFDLIKHYGDVPMKMESTKSDGSNLYLEKTDRDVIMDSLLVDLQEAAELLPWVGEAGYTSEHCTKGFAYGLAARIALAEAGYAIRETPKEGYVNLSEKREGQLGYSDPTYPTMRPGDEKRRELYELALNCLDAIITSGRHQLNPSYEDEWYRINQLTLDQTYYENIFEVAHGLNYSGEMGYTAGVRINTAGSPFGFSNSSGKVKLTAPFFMSFDPEDVRRDITCAPYELRDVTATQTFTNAPFGIYVAKWDVRKMTEEWRAQNAAVSTKTGYGINWVVMRYSDVLLMYAEVVNELYGPNGSGTCGKSAMEALAEVRSRAFNGNAEKVSQYVAQAAGSKESFFDAIVDERAWELAGEAVRKYDLIRWGLLIDKTVEMLDSYKHAIENDEYVADLYYKESAGADPWYLVDYSSVCWYEEPESTNDYKSVSFWGNVKKDGVIPDDNSTYDALNYISSGLISYDKYAGFQGAAGPVINRHVWPIHTTTINDSNGHLKNSYGFN</sequence>
<feature type="signal peptide" evidence="6">
    <location>
        <begin position="1"/>
        <end position="21"/>
    </location>
</feature>
<keyword evidence="5" id="KW-0998">Cell outer membrane</keyword>
<evidence type="ECO:0000313" key="9">
    <source>
        <dbReference type="EMBL" id="MDN0049229.1"/>
    </source>
</evidence>
<feature type="domain" description="SusD-like N-terminal" evidence="8">
    <location>
        <begin position="24"/>
        <end position="230"/>
    </location>
</feature>
<evidence type="ECO:0000313" key="10">
    <source>
        <dbReference type="Proteomes" id="UP001167871"/>
    </source>
</evidence>
<dbReference type="RefSeq" id="WP_301639563.1">
    <property type="nucleotide sequence ID" value="NZ_JAUEII010000013.1"/>
</dbReference>
<evidence type="ECO:0000256" key="2">
    <source>
        <dbReference type="ARBA" id="ARBA00006275"/>
    </source>
</evidence>
<feature type="chain" id="PRO_5046902780" evidence="6">
    <location>
        <begin position="22"/>
        <end position="652"/>
    </location>
</feature>
<evidence type="ECO:0000256" key="6">
    <source>
        <dbReference type="SAM" id="SignalP"/>
    </source>
</evidence>
<comment type="caution">
    <text evidence="9">The sequence shown here is derived from an EMBL/GenBank/DDBJ whole genome shotgun (WGS) entry which is preliminary data.</text>
</comment>
<keyword evidence="10" id="KW-1185">Reference proteome</keyword>
<comment type="subcellular location">
    <subcellularLocation>
        <location evidence="1">Cell outer membrane</location>
    </subcellularLocation>
</comment>
<evidence type="ECO:0000256" key="4">
    <source>
        <dbReference type="ARBA" id="ARBA00023136"/>
    </source>
</evidence>
<name>A0ABT7X5A3_9BACE</name>
<dbReference type="Pfam" id="PF07980">
    <property type="entry name" value="SusD_RagB"/>
    <property type="match status" value="1"/>
</dbReference>
<dbReference type="InterPro" id="IPR012944">
    <property type="entry name" value="SusD_RagB_dom"/>
</dbReference>
<proteinExistence type="inferred from homology"/>
<evidence type="ECO:0000256" key="3">
    <source>
        <dbReference type="ARBA" id="ARBA00022729"/>
    </source>
</evidence>
<dbReference type="EMBL" id="JAUEII010000013">
    <property type="protein sequence ID" value="MDN0049229.1"/>
    <property type="molecule type" value="Genomic_DNA"/>
</dbReference>
<dbReference type="Pfam" id="PF14322">
    <property type="entry name" value="SusD-like_3"/>
    <property type="match status" value="1"/>
</dbReference>
<keyword evidence="3 6" id="KW-0732">Signal</keyword>
<evidence type="ECO:0000256" key="5">
    <source>
        <dbReference type="ARBA" id="ARBA00023237"/>
    </source>
</evidence>
<feature type="domain" description="RagB/SusD" evidence="7">
    <location>
        <begin position="405"/>
        <end position="550"/>
    </location>
</feature>
<evidence type="ECO:0000259" key="7">
    <source>
        <dbReference type="Pfam" id="PF07980"/>
    </source>
</evidence>
<accession>A0ABT7X5A3</accession>
<dbReference type="SUPFAM" id="SSF48452">
    <property type="entry name" value="TPR-like"/>
    <property type="match status" value="1"/>
</dbReference>
<organism evidence="9 10">
    <name type="scientific">Bacteroides gallinaceum</name>
    <dbReference type="NCBI Taxonomy" id="1462571"/>
    <lineage>
        <taxon>Bacteria</taxon>
        <taxon>Pseudomonadati</taxon>
        <taxon>Bacteroidota</taxon>
        <taxon>Bacteroidia</taxon>
        <taxon>Bacteroidales</taxon>
        <taxon>Bacteroidaceae</taxon>
        <taxon>Bacteroides</taxon>
    </lineage>
</organism>
<dbReference type="InterPro" id="IPR033985">
    <property type="entry name" value="SusD-like_N"/>
</dbReference>
<protein>
    <submittedName>
        <fullName evidence="9">RagB/SusD family nutrient uptake outer membrane protein</fullName>
    </submittedName>
</protein>
<evidence type="ECO:0000256" key="1">
    <source>
        <dbReference type="ARBA" id="ARBA00004442"/>
    </source>
</evidence>
<gene>
    <name evidence="9" type="ORF">QVO10_07495</name>
</gene>
<keyword evidence="4" id="KW-0472">Membrane</keyword>